<comment type="subcellular location">
    <subcellularLocation>
        <location evidence="2">Cell membrane</location>
        <topology evidence="2">Lipid-anchor</topology>
    </subcellularLocation>
</comment>
<keyword evidence="2" id="KW-0449">Lipoprotein</keyword>
<accession>A0A5E4ZT76</accession>
<dbReference type="GO" id="GO:0015562">
    <property type="term" value="F:efflux transmembrane transporter activity"/>
    <property type="evidence" value="ECO:0007669"/>
    <property type="project" value="InterPro"/>
</dbReference>
<reference evidence="4 5" key="1">
    <citation type="submission" date="2019-08" db="EMBL/GenBank/DDBJ databases">
        <authorList>
            <person name="Peeters C."/>
        </authorList>
    </citation>
    <scope>NUCLEOTIDE SEQUENCE [LARGE SCALE GENOMIC DNA]</scope>
    <source>
        <strain evidence="4 5">LMG 31118</strain>
    </source>
</reference>
<keyword evidence="2" id="KW-0472">Membrane</keyword>
<evidence type="ECO:0000313" key="4">
    <source>
        <dbReference type="EMBL" id="VVE64599.1"/>
    </source>
</evidence>
<dbReference type="PANTHER" id="PTHR30203">
    <property type="entry name" value="OUTER MEMBRANE CATION EFFLUX PROTEIN"/>
    <property type="match status" value="1"/>
</dbReference>
<dbReference type="OrthoDB" id="9770517at2"/>
<organism evidence="4 5">
    <name type="scientific">Pandoraea captiosa</name>
    <dbReference type="NCBI Taxonomy" id="2508302"/>
    <lineage>
        <taxon>Bacteria</taxon>
        <taxon>Pseudomonadati</taxon>
        <taxon>Pseudomonadota</taxon>
        <taxon>Betaproteobacteria</taxon>
        <taxon>Burkholderiales</taxon>
        <taxon>Burkholderiaceae</taxon>
        <taxon>Pandoraea</taxon>
    </lineage>
</organism>
<keyword evidence="2" id="KW-0564">Palmitate</keyword>
<dbReference type="EMBL" id="CABPSQ010000002">
    <property type="protein sequence ID" value="VVE64599.1"/>
    <property type="molecule type" value="Genomic_DNA"/>
</dbReference>
<keyword evidence="2" id="KW-0732">Signal</keyword>
<keyword evidence="3" id="KW-0175">Coiled coil</keyword>
<sequence length="487" mass="53197">MRIERVSLSALSVALCLQFAGCAHTLAPAFESPPLPVPKKWEFDDHSAVSNGPATVVDVSWQHLVADSGMRQVISLALDNNRDLRVAALNILKARAQYQIRRADLLPNMGVGFSATSERTPASVSVTGYTTTSHAYEIGFGTSAWELDLFGRIRSLKDAALQQYLSTVEVQRATKIGLIAEVANAYLQLAATDEQLALARDTEHGRQLSYEIQRQLFETGSDSDVALKQAQAELQAVRDERLALETTYATNRHALDLLVGQALPPELLPHAPLESMLAIQELPAGLPSDLLERRPDIIAAEHLLRGADANIGAARAAFFPEITLTGGIGQASASLGDLFVAANRVWTFMPQISVPIFAGGRLQANLDVAKADQKIAIANYEHAIQTAFREVADALSAREKLRERLDAQRIRVDATRSAFALTQARYDGGVDNYLSVLDAQRTMFSAQQLWISTRLAKQENILTLYKALGGDWRNRDHASEVGSSDFD</sequence>
<keyword evidence="5" id="KW-1185">Reference proteome</keyword>
<evidence type="ECO:0000256" key="3">
    <source>
        <dbReference type="SAM" id="Coils"/>
    </source>
</evidence>
<feature type="coiled-coil region" evidence="3">
    <location>
        <begin position="384"/>
        <end position="418"/>
    </location>
</feature>
<dbReference type="Gene3D" id="1.20.1600.10">
    <property type="entry name" value="Outer membrane efflux proteins (OEP)"/>
    <property type="match status" value="1"/>
</dbReference>
<evidence type="ECO:0000256" key="1">
    <source>
        <dbReference type="ARBA" id="ARBA00007613"/>
    </source>
</evidence>
<dbReference type="Proteomes" id="UP000414136">
    <property type="component" value="Unassembled WGS sequence"/>
</dbReference>
<dbReference type="InterPro" id="IPR003423">
    <property type="entry name" value="OMP_efflux"/>
</dbReference>
<evidence type="ECO:0000256" key="2">
    <source>
        <dbReference type="RuleBase" id="RU362097"/>
    </source>
</evidence>
<dbReference type="InterPro" id="IPR010131">
    <property type="entry name" value="MdtP/NodT-like"/>
</dbReference>
<protein>
    <submittedName>
        <fullName evidence="4">Multidrug transporter</fullName>
    </submittedName>
</protein>
<feature type="chain" id="PRO_5023002395" evidence="2">
    <location>
        <begin position="26"/>
        <end position="487"/>
    </location>
</feature>
<dbReference type="Pfam" id="PF02321">
    <property type="entry name" value="OEP"/>
    <property type="match status" value="2"/>
</dbReference>
<evidence type="ECO:0000313" key="5">
    <source>
        <dbReference type="Proteomes" id="UP000414136"/>
    </source>
</evidence>
<dbReference type="RefSeq" id="WP_150624704.1">
    <property type="nucleotide sequence ID" value="NZ_CABPSQ010000002.1"/>
</dbReference>
<name>A0A5E4ZT76_9BURK</name>
<dbReference type="AlphaFoldDB" id="A0A5E4ZT76"/>
<dbReference type="GO" id="GO:0005886">
    <property type="term" value="C:plasma membrane"/>
    <property type="evidence" value="ECO:0007669"/>
    <property type="project" value="UniProtKB-SubCell"/>
</dbReference>
<feature type="signal peptide" evidence="2">
    <location>
        <begin position="1"/>
        <end position="25"/>
    </location>
</feature>
<comment type="similarity">
    <text evidence="1 2">Belongs to the outer membrane factor (OMF) (TC 1.B.17) family.</text>
</comment>
<dbReference type="PANTHER" id="PTHR30203:SF32">
    <property type="entry name" value="CATION EFFLUX SYSTEM PROTEIN CUSC"/>
    <property type="match status" value="1"/>
</dbReference>
<dbReference type="SUPFAM" id="SSF56954">
    <property type="entry name" value="Outer membrane efflux proteins (OEP)"/>
    <property type="match status" value="1"/>
</dbReference>
<dbReference type="NCBIfam" id="TIGR01845">
    <property type="entry name" value="outer_NodT"/>
    <property type="match status" value="1"/>
</dbReference>
<proteinExistence type="inferred from homology"/>
<gene>
    <name evidence="4" type="ORF">PCA31118_01659</name>
</gene>
<dbReference type="Gene3D" id="2.20.200.10">
    <property type="entry name" value="Outer membrane efflux proteins (OEP)"/>
    <property type="match status" value="1"/>
</dbReference>
<keyword evidence="2" id="KW-1134">Transmembrane beta strand</keyword>
<keyword evidence="2" id="KW-0812">Transmembrane</keyword>